<dbReference type="GO" id="GO:0003677">
    <property type="term" value="F:DNA binding"/>
    <property type="evidence" value="ECO:0007669"/>
    <property type="project" value="InterPro"/>
</dbReference>
<dbReference type="Gene3D" id="1.10.260.40">
    <property type="entry name" value="lambda repressor-like DNA-binding domains"/>
    <property type="match status" value="1"/>
</dbReference>
<dbReference type="SUPFAM" id="SSF47413">
    <property type="entry name" value="lambda repressor-like DNA-binding domains"/>
    <property type="match status" value="1"/>
</dbReference>
<reference evidence="2" key="1">
    <citation type="journal article" date="2012" name="Science">
        <title>Fermentation, hydrogen, and sulfur metabolism in multiple uncultivated bacterial phyla.</title>
        <authorList>
            <person name="Wrighton K.C."/>
            <person name="Thomas B.C."/>
            <person name="Sharon I."/>
            <person name="Miller C.S."/>
            <person name="Castelle C.J."/>
            <person name="VerBerkmoes N.C."/>
            <person name="Wilkins M.J."/>
            <person name="Hettich R.L."/>
            <person name="Lipton M.S."/>
            <person name="Williams K.H."/>
            <person name="Long P.E."/>
            <person name="Banfield J.F."/>
        </authorList>
    </citation>
    <scope>NUCLEOTIDE SEQUENCE [LARGE SCALE GENOMIC DNA]</scope>
</reference>
<dbReference type="InterPro" id="IPR001387">
    <property type="entry name" value="Cro/C1-type_HTH"/>
</dbReference>
<dbReference type="CDD" id="cd00093">
    <property type="entry name" value="HTH_XRE"/>
    <property type="match status" value="1"/>
</dbReference>
<feature type="domain" description="HTH cro/C1-type" evidence="1">
    <location>
        <begin position="11"/>
        <end position="65"/>
    </location>
</feature>
<evidence type="ECO:0000259" key="1">
    <source>
        <dbReference type="PROSITE" id="PS50943"/>
    </source>
</evidence>
<proteinExistence type="predicted"/>
<evidence type="ECO:0000313" key="2">
    <source>
        <dbReference type="EMBL" id="EKE26458.1"/>
    </source>
</evidence>
<dbReference type="EMBL" id="AMFJ01000799">
    <property type="protein sequence ID" value="EKE26458.1"/>
    <property type="molecule type" value="Genomic_DNA"/>
</dbReference>
<gene>
    <name evidence="2" type="ORF">ACD_4C00283G0004</name>
</gene>
<organism evidence="2">
    <name type="scientific">uncultured bacterium</name>
    <name type="common">gcode 4</name>
    <dbReference type="NCBI Taxonomy" id="1234023"/>
    <lineage>
        <taxon>Bacteria</taxon>
        <taxon>environmental samples</taxon>
    </lineage>
</organism>
<dbReference type="AlphaFoldDB" id="K2FU55"/>
<sequence>MGIKTKFWDRVRKLRKKQWLSQEWLAEICKLHRTYIWIIERGEKNVCLENIELLAKALKVEVKDLFI</sequence>
<protein>
    <submittedName>
        <fullName evidence="2">Helix-turn-helix protein</fullName>
    </submittedName>
</protein>
<accession>K2FU55</accession>
<dbReference type="PROSITE" id="PS50943">
    <property type="entry name" value="HTH_CROC1"/>
    <property type="match status" value="1"/>
</dbReference>
<dbReference type="SMART" id="SM00530">
    <property type="entry name" value="HTH_XRE"/>
    <property type="match status" value="1"/>
</dbReference>
<dbReference type="InterPro" id="IPR010982">
    <property type="entry name" value="Lambda_DNA-bd_dom_sf"/>
</dbReference>
<name>K2FU55_9BACT</name>
<comment type="caution">
    <text evidence="2">The sequence shown here is derived from an EMBL/GenBank/DDBJ whole genome shotgun (WGS) entry which is preliminary data.</text>
</comment>
<dbReference type="Pfam" id="PF01381">
    <property type="entry name" value="HTH_3"/>
    <property type="match status" value="1"/>
</dbReference>